<dbReference type="InterPro" id="IPR029058">
    <property type="entry name" value="AB_hydrolase_fold"/>
</dbReference>
<dbReference type="EMBL" id="CAKOAT010919597">
    <property type="protein sequence ID" value="CAH8390786.1"/>
    <property type="molecule type" value="Genomic_DNA"/>
</dbReference>
<evidence type="ECO:0000313" key="2">
    <source>
        <dbReference type="Proteomes" id="UP001642260"/>
    </source>
</evidence>
<name>A0ABC8M3H2_ERUVS</name>
<accession>A0ABC8M3H2</accession>
<dbReference type="AlphaFoldDB" id="A0ABC8M3H2"/>
<dbReference type="Gene3D" id="3.40.50.1820">
    <property type="entry name" value="alpha/beta hydrolase"/>
    <property type="match status" value="1"/>
</dbReference>
<keyword evidence="2" id="KW-1185">Reference proteome</keyword>
<reference evidence="1 2" key="1">
    <citation type="submission" date="2022-03" db="EMBL/GenBank/DDBJ databases">
        <authorList>
            <person name="Macdonald S."/>
            <person name="Ahmed S."/>
            <person name="Newling K."/>
        </authorList>
    </citation>
    <scope>NUCLEOTIDE SEQUENCE [LARGE SCALE GENOMIC DNA]</scope>
</reference>
<dbReference type="PANTHER" id="PTHR22753">
    <property type="entry name" value="TRANSMEMBRANE PROTEIN 68"/>
    <property type="match status" value="1"/>
</dbReference>
<sequence length="233" mass="25639">MRMSSTIDTRVFSSMAITITDGICPIFSSGSRRVDFPNLNSNQRLNSVAIGRLRDGAKVTATVNPYSDTEAARPEERKSLTDFLAEAENFYISEGGDGGPPRWFSPLECSSRAPGSPLLLYIPGMDGTGLGLIRQHRRLGVIFDIWCLHFPATDHTPSRDIVKLIERTVRSEYYRVPNRPIYIVGESDGACLALDVAASNPDIDIVLILANPGKMRLLTFSGSLHYDSFIVVS</sequence>
<dbReference type="SUPFAM" id="SSF53474">
    <property type="entry name" value="alpha/beta-Hydrolases"/>
    <property type="match status" value="1"/>
</dbReference>
<gene>
    <name evidence="1" type="ORF">ERUC_LOCUS43269</name>
</gene>
<comment type="caution">
    <text evidence="1">The sequence shown here is derived from an EMBL/GenBank/DDBJ whole genome shotgun (WGS) entry which is preliminary data.</text>
</comment>
<proteinExistence type="predicted"/>
<dbReference type="Proteomes" id="UP001642260">
    <property type="component" value="Unassembled WGS sequence"/>
</dbReference>
<evidence type="ECO:0000313" key="1">
    <source>
        <dbReference type="EMBL" id="CAH8390786.1"/>
    </source>
</evidence>
<organism evidence="1 2">
    <name type="scientific">Eruca vesicaria subsp. sativa</name>
    <name type="common">Garden rocket</name>
    <name type="synonym">Eruca sativa</name>
    <dbReference type="NCBI Taxonomy" id="29727"/>
    <lineage>
        <taxon>Eukaryota</taxon>
        <taxon>Viridiplantae</taxon>
        <taxon>Streptophyta</taxon>
        <taxon>Embryophyta</taxon>
        <taxon>Tracheophyta</taxon>
        <taxon>Spermatophyta</taxon>
        <taxon>Magnoliopsida</taxon>
        <taxon>eudicotyledons</taxon>
        <taxon>Gunneridae</taxon>
        <taxon>Pentapetalae</taxon>
        <taxon>rosids</taxon>
        <taxon>malvids</taxon>
        <taxon>Brassicales</taxon>
        <taxon>Brassicaceae</taxon>
        <taxon>Brassiceae</taxon>
        <taxon>Eruca</taxon>
    </lineage>
</organism>
<protein>
    <submittedName>
        <fullName evidence="1">Uncharacterized protein</fullName>
    </submittedName>
</protein>
<dbReference type="PANTHER" id="PTHR22753:SF24">
    <property type="entry name" value="ESTERASE_LIPASE_THIOESTERASE FAMILY PROTEIN"/>
    <property type="match status" value="1"/>
</dbReference>